<evidence type="ECO:0000313" key="2">
    <source>
        <dbReference type="Proteomes" id="UP000031524"/>
    </source>
</evidence>
<protein>
    <submittedName>
        <fullName evidence="1">Uncharacterized protein</fullName>
    </submittedName>
</protein>
<accession>A0A0B5DD65</accession>
<dbReference type="AlphaFoldDB" id="A0A0B5DD65"/>
<dbReference type="HOGENOM" id="CLU_131983_0_0_11"/>
<dbReference type="RefSeq" id="WP_156119491.1">
    <property type="nucleotide sequence ID" value="NZ_BCSU01000009.1"/>
</dbReference>
<dbReference type="EMBL" id="CP005286">
    <property type="protein sequence ID" value="AJE33714.1"/>
    <property type="molecule type" value="Genomic_DNA"/>
</dbReference>
<dbReference type="KEGG" id="chm:B842_09325"/>
<organism evidence="1 2">
    <name type="scientific">Corynebacterium humireducens NBRC 106098 = DSM 45392</name>
    <dbReference type="NCBI Taxonomy" id="1223515"/>
    <lineage>
        <taxon>Bacteria</taxon>
        <taxon>Bacillati</taxon>
        <taxon>Actinomycetota</taxon>
        <taxon>Actinomycetes</taxon>
        <taxon>Mycobacteriales</taxon>
        <taxon>Corynebacteriaceae</taxon>
        <taxon>Corynebacterium</taxon>
    </lineage>
</organism>
<proteinExistence type="predicted"/>
<reference evidence="1 2" key="1">
    <citation type="submission" date="2013-04" db="EMBL/GenBank/DDBJ databases">
        <title>Complete genome sequence of Corynebacterium humireducens DSM 45392(T), isolated from a wastewater-fed microbial fuel cell.</title>
        <authorList>
            <person name="Ruckert C."/>
            <person name="Albersmeier A."/>
            <person name="Kalinowski J."/>
        </authorList>
    </citation>
    <scope>NUCLEOTIDE SEQUENCE [LARGE SCALE GENOMIC DNA]</scope>
    <source>
        <strain evidence="2">MFC-5</strain>
    </source>
</reference>
<keyword evidence="2" id="KW-1185">Reference proteome</keyword>
<dbReference type="Proteomes" id="UP000031524">
    <property type="component" value="Chromosome"/>
</dbReference>
<gene>
    <name evidence="1" type="ORF">B842_09325</name>
</gene>
<name>A0A0B5DD65_9CORY</name>
<dbReference type="OrthoDB" id="4414464at2"/>
<evidence type="ECO:0000313" key="1">
    <source>
        <dbReference type="EMBL" id="AJE33714.1"/>
    </source>
</evidence>
<sequence>MTTLAPTLARWLGAADSEAPDHLWEPSDVSVLAAAYRTPASTVARTAMLTITGMPRALRPRIETAMVICIPSESELRVPGADPLTADWFTSWHRSHSSGPGSYIDCRQVLTGTEDELARLRDMVINLARDYGFTAELSLTD</sequence>